<dbReference type="PANTHER" id="PTHR30337">
    <property type="entry name" value="COMPONENT OF ATP-DEPENDENT DSDNA EXONUCLEASE"/>
    <property type="match status" value="1"/>
</dbReference>
<dbReference type="Pfam" id="PF00149">
    <property type="entry name" value="Metallophos"/>
    <property type="match status" value="1"/>
</dbReference>
<dbReference type="InterPro" id="IPR004843">
    <property type="entry name" value="Calcineurin-like_PHP"/>
</dbReference>
<keyword evidence="1" id="KW-0378">Hydrolase</keyword>
<proteinExistence type="predicted"/>
<gene>
    <name evidence="3" type="ORF">caldi_05780</name>
</gene>
<dbReference type="InterPro" id="IPR041796">
    <property type="entry name" value="Mre11_N"/>
</dbReference>
<dbReference type="Proteomes" id="UP001163687">
    <property type="component" value="Chromosome"/>
</dbReference>
<dbReference type="EMBL" id="AP025628">
    <property type="protein sequence ID" value="BDG59488.1"/>
    <property type="molecule type" value="Genomic_DNA"/>
</dbReference>
<sequence length="381" mass="41529">MRPVKIVHCADVHLDASFAGAGLTNTAAKLRAEELKDAFARIVGLVRSEEAGLFLIAGDLFEHEYVRKSTVQFVIDRIARQIPDVPVFIAPGNHDPYRPDSYYATLTWPPNVTIFGPRWERVHLPQLGVTVHGWGFDREHVAERRLAELRIDPEEAARAIQIVVLHGSDERVPAEEDVYLPLSAAECQATGADYIALGHFHGHHVVATRPGAAGPLAAYPGSPESLSFGQSRPHGVLVGTVGREGNDLRLVAVGQREHLTAEVDVTGAATLEDVLARVEAAIPAADRARHLYRVTLTGEVDPDLDADPAVIEARLADRFYSLTVRDRTAPALDLQALAAENSLRGHFVREVLARLEGAAAGEAEELRLALRYGLQALAERR</sequence>
<evidence type="ECO:0000313" key="3">
    <source>
        <dbReference type="EMBL" id="BDG59488.1"/>
    </source>
</evidence>
<evidence type="ECO:0000313" key="4">
    <source>
        <dbReference type="Proteomes" id="UP001163687"/>
    </source>
</evidence>
<dbReference type="KEGG" id="cmic:caldi_05780"/>
<dbReference type="Gene3D" id="3.60.21.10">
    <property type="match status" value="1"/>
</dbReference>
<dbReference type="GO" id="GO:0016787">
    <property type="term" value="F:hydrolase activity"/>
    <property type="evidence" value="ECO:0007669"/>
    <property type="project" value="UniProtKB-KW"/>
</dbReference>
<dbReference type="RefSeq" id="WP_264843612.1">
    <property type="nucleotide sequence ID" value="NZ_AP025628.1"/>
</dbReference>
<dbReference type="SUPFAM" id="SSF56300">
    <property type="entry name" value="Metallo-dependent phosphatases"/>
    <property type="match status" value="1"/>
</dbReference>
<evidence type="ECO:0000256" key="1">
    <source>
        <dbReference type="ARBA" id="ARBA00022801"/>
    </source>
</evidence>
<dbReference type="PANTHER" id="PTHR30337:SF7">
    <property type="entry name" value="PHOSPHOESTERASE"/>
    <property type="match status" value="1"/>
</dbReference>
<feature type="domain" description="Calcineurin-like phosphoesterase" evidence="2">
    <location>
        <begin position="5"/>
        <end position="201"/>
    </location>
</feature>
<keyword evidence="4" id="KW-1185">Reference proteome</keyword>
<dbReference type="InterPro" id="IPR029052">
    <property type="entry name" value="Metallo-depent_PP-like"/>
</dbReference>
<accession>A0AA35CJG3</accession>
<dbReference type="InterPro" id="IPR050535">
    <property type="entry name" value="DNA_Repair-Maintenance_Comp"/>
</dbReference>
<dbReference type="AlphaFoldDB" id="A0AA35CJG3"/>
<reference evidence="3" key="1">
    <citation type="submission" date="2022-03" db="EMBL/GenBank/DDBJ databases">
        <title>Complete genome sequence of Caldinitratiruptor microaerophilus.</title>
        <authorList>
            <person name="Mukaiyama R."/>
            <person name="Nishiyama T."/>
            <person name="Ueda K."/>
        </authorList>
    </citation>
    <scope>NUCLEOTIDE SEQUENCE</scope>
    <source>
        <strain evidence="3">JCM 16183</strain>
    </source>
</reference>
<evidence type="ECO:0000259" key="2">
    <source>
        <dbReference type="Pfam" id="PF00149"/>
    </source>
</evidence>
<dbReference type="CDD" id="cd00840">
    <property type="entry name" value="MPP_Mre11_N"/>
    <property type="match status" value="1"/>
</dbReference>
<protein>
    <recommendedName>
        <fullName evidence="2">Calcineurin-like phosphoesterase domain-containing protein</fullName>
    </recommendedName>
</protein>
<organism evidence="3 4">
    <name type="scientific">Caldinitratiruptor microaerophilus</name>
    <dbReference type="NCBI Taxonomy" id="671077"/>
    <lineage>
        <taxon>Bacteria</taxon>
        <taxon>Bacillati</taxon>
        <taxon>Bacillota</taxon>
        <taxon>Clostridia</taxon>
        <taxon>Eubacteriales</taxon>
        <taxon>Symbiobacteriaceae</taxon>
        <taxon>Caldinitratiruptor</taxon>
    </lineage>
</organism>
<name>A0AA35CJG3_9FIRM</name>